<keyword evidence="6 15" id="KW-0067">ATP-binding</keyword>
<evidence type="ECO:0000256" key="10">
    <source>
        <dbReference type="ARBA" id="ARBA00069391"/>
    </source>
</evidence>
<dbReference type="SUPFAM" id="SSF52540">
    <property type="entry name" value="P-loop containing nucleoside triphosphate hydrolases"/>
    <property type="match status" value="2"/>
</dbReference>
<proteinExistence type="inferred from homology"/>
<keyword evidence="3" id="KW-0963">Cytoplasm</keyword>
<organism evidence="18">
    <name type="scientific">Glycine max</name>
    <name type="common">Soybean</name>
    <name type="synonym">Glycine hispida</name>
    <dbReference type="NCBI Taxonomy" id="3847"/>
    <lineage>
        <taxon>Eukaryota</taxon>
        <taxon>Viridiplantae</taxon>
        <taxon>Streptophyta</taxon>
        <taxon>Embryophyta</taxon>
        <taxon>Tracheophyta</taxon>
        <taxon>Spermatophyta</taxon>
        <taxon>Magnoliopsida</taxon>
        <taxon>eudicotyledons</taxon>
        <taxon>Gunneridae</taxon>
        <taxon>Pentapetalae</taxon>
        <taxon>rosids</taxon>
        <taxon>fabids</taxon>
        <taxon>Fabales</taxon>
        <taxon>Fabaceae</taxon>
        <taxon>Papilionoideae</taxon>
        <taxon>50 kb inversion clade</taxon>
        <taxon>NPAAA clade</taxon>
        <taxon>indigoferoid/millettioid clade</taxon>
        <taxon>Phaseoleae</taxon>
        <taxon>Glycine</taxon>
        <taxon>Glycine subgen. Soja</taxon>
    </lineage>
</organism>
<sequence>MNPEKFTHKTNEALASAHELAMSSGHAQLTPIHLAHALISDPNGIFVLAINSAGGGEESARAVERVLNQALKKLPCQSPPPDEVPASTNLVRAIRRAQAAQKSRGDTHLAVDQLILGILEDSQIGDLLKEAGVAVARVKSEVDKLRGKEGKKVESASGDTNFQALKTYGRDLVEQAGKLDPVIGRDEEIRRVVRILSRRTKNNPVLIGEPGVGKTAVVEGLAQRIVRGDVPSNLADVRLIALDMGALVAGAKYRGEFEERLKAVLKEVEEAEGKVILFIDEIHLVLGAGRTEGSMDAANLFKPMLARGQLRCIGATTLEEYRKYVEKDAAFERRFQQVFVAEPSVVDTISILRGLKERYEGHHGVRIQDRALVMAAQLSNRYITGRHLPDKAIDLVDEACANVRVQLDSQPEEIDNLERKRMQLEVELHALEKEKDKASKARLVEVRKELDDLRDKLQPLMMKYRKEKERVDEIRRLKKKREELLFALQEAERRYDLARAADLRYGAIQEVETAIQQLEGSTEENLMLTETVGPEQIAEVVSRWTGIPVTRLGQNEKERLIGLGDRLHSRVVGQDQAVNAVAEAVLRSRAGLGRPQQPTGSFLFLGPTGVGKTELAKALAEQLFDNENQLVRIDMSEYMEQHSVSRLIGAPPGYVGHEEGGQLTEAVRRRPYSVVLFDEVEKAHTSVFNTLLQVLDDGRLTDGQGRTVDFRNTVIIMTSNLGAEHLLSGLSGKCTMQVARDRVMQEVRRQFRPELLNRLDEIVVFDPLSHDQLRKVARLQMKDVASRLAEKGIALAVTDAALDYILAESYDPVYGARPIRRWLEKKVVTELSRMLVREEIDENSTVYIDAGPNGGELVYRVEKNGGVVNPTTGQKSDILIQIPNGHAPKTDAVQAVKKMKIEEIDDDEMEE</sequence>
<dbReference type="PROSITE" id="PS00871">
    <property type="entry name" value="CLPAB_2"/>
    <property type="match status" value="1"/>
</dbReference>
<dbReference type="Pfam" id="PF10431">
    <property type="entry name" value="ClpB_D2-small"/>
    <property type="match status" value="1"/>
</dbReference>
<dbReference type="Gene3D" id="1.10.1780.10">
    <property type="entry name" value="Clp, N-terminal domain"/>
    <property type="match status" value="1"/>
</dbReference>
<dbReference type="OrthoDB" id="47330at2759"/>
<dbReference type="Pfam" id="PF02861">
    <property type="entry name" value="Clp_N"/>
    <property type="match status" value="1"/>
</dbReference>
<dbReference type="InterPro" id="IPR004176">
    <property type="entry name" value="Clp_R_N"/>
</dbReference>
<dbReference type="SUPFAM" id="SSF81923">
    <property type="entry name" value="Double Clp-N motif"/>
    <property type="match status" value="1"/>
</dbReference>
<dbReference type="InterPro" id="IPR001270">
    <property type="entry name" value="ClpA/B"/>
</dbReference>
<dbReference type="Gene3D" id="3.40.50.300">
    <property type="entry name" value="P-loop containing nucleotide triphosphate hydrolases"/>
    <property type="match status" value="3"/>
</dbReference>
<dbReference type="PRINTS" id="PR00300">
    <property type="entry name" value="CLPPROTEASEA"/>
</dbReference>
<dbReference type="InterPro" id="IPR003593">
    <property type="entry name" value="AAA+_ATPase"/>
</dbReference>
<dbReference type="Pfam" id="PF07724">
    <property type="entry name" value="AAA_2"/>
    <property type="match status" value="1"/>
</dbReference>
<evidence type="ECO:0000256" key="11">
    <source>
        <dbReference type="ARBA" id="ARBA00075871"/>
    </source>
</evidence>
<dbReference type="InterPro" id="IPR019489">
    <property type="entry name" value="Clp_ATPase_C"/>
</dbReference>
<dbReference type="RefSeq" id="NP_001238122.2">
    <property type="nucleotide sequence ID" value="NM_001251193.2"/>
</dbReference>
<feature type="domain" description="Clp R" evidence="17">
    <location>
        <begin position="3"/>
        <end position="148"/>
    </location>
</feature>
<dbReference type="FunFam" id="3.40.50.300:FF:000025">
    <property type="entry name" value="ATP-dependent Clp protease subunit"/>
    <property type="match status" value="1"/>
</dbReference>
<evidence type="ECO:0000313" key="18">
    <source>
        <dbReference type="EMBL" id="KRH56831.1"/>
    </source>
</evidence>
<dbReference type="STRING" id="3847.A0A0R0K0U9"/>
<dbReference type="OMA" id="ERMKAVM"/>
<dbReference type="Gene3D" id="1.10.8.60">
    <property type="match status" value="1"/>
</dbReference>
<dbReference type="Pfam" id="PF00004">
    <property type="entry name" value="AAA"/>
    <property type="match status" value="1"/>
</dbReference>
<keyword evidence="9 15" id="KW-0143">Chaperone</keyword>
<reference evidence="19" key="2">
    <citation type="submission" date="2018-02" db="UniProtKB">
        <authorList>
            <consortium name="EnsemblPlants"/>
        </authorList>
    </citation>
    <scope>IDENTIFICATION</scope>
    <source>
        <strain evidence="19">Williams 82</strain>
    </source>
</reference>
<dbReference type="SMART" id="SM00382">
    <property type="entry name" value="AAA"/>
    <property type="match status" value="2"/>
</dbReference>
<keyword evidence="4 14" id="KW-0677">Repeat</keyword>
<protein>
    <recommendedName>
        <fullName evidence="10">Chaperone protein ClpB1</fullName>
    </recommendedName>
    <alternativeName>
        <fullName evidence="12">ATP-dependent Clp protease ATP-binding subunit ClpB homolog 1</fullName>
    </alternativeName>
    <alternativeName>
        <fullName evidence="11">Casein lytic proteinase B1</fullName>
    </alternativeName>
    <alternativeName>
        <fullName evidence="13">Heat shock protein 101</fullName>
    </alternativeName>
</protein>
<evidence type="ECO:0000313" key="20">
    <source>
        <dbReference type="Proteomes" id="UP000008827"/>
    </source>
</evidence>
<dbReference type="GO" id="GO:0016887">
    <property type="term" value="F:ATP hydrolysis activity"/>
    <property type="evidence" value="ECO:0000318"/>
    <property type="project" value="GO_Central"/>
</dbReference>
<evidence type="ECO:0000256" key="5">
    <source>
        <dbReference type="ARBA" id="ARBA00022741"/>
    </source>
</evidence>
<comment type="similarity">
    <text evidence="2 15">Belongs to the ClpA/ClpB family.</text>
</comment>
<gene>
    <name evidence="19" type="primary">SB100</name>
    <name evidence="18" type="ORF">GLYMA_05G022200</name>
</gene>
<dbReference type="CDD" id="cd19499">
    <property type="entry name" value="RecA-like_ClpB_Hsp104-like"/>
    <property type="match status" value="1"/>
</dbReference>
<dbReference type="InterPro" id="IPR027417">
    <property type="entry name" value="P-loop_NTPase"/>
</dbReference>
<reference evidence="18 19" key="1">
    <citation type="journal article" date="2010" name="Nature">
        <title>Genome sequence of the palaeopolyploid soybean.</title>
        <authorList>
            <person name="Schmutz J."/>
            <person name="Cannon S.B."/>
            <person name="Schlueter J."/>
            <person name="Ma J."/>
            <person name="Mitros T."/>
            <person name="Nelson W."/>
            <person name="Hyten D.L."/>
            <person name="Song Q."/>
            <person name="Thelen J.J."/>
            <person name="Cheng J."/>
            <person name="Xu D."/>
            <person name="Hellsten U."/>
            <person name="May G.D."/>
            <person name="Yu Y."/>
            <person name="Sakurai T."/>
            <person name="Umezawa T."/>
            <person name="Bhattacharyya M.K."/>
            <person name="Sandhu D."/>
            <person name="Valliyodan B."/>
            <person name="Lindquist E."/>
            <person name="Peto M."/>
            <person name="Grant D."/>
            <person name="Shu S."/>
            <person name="Goodstein D."/>
            <person name="Barry K."/>
            <person name="Futrell-Griggs M."/>
            <person name="Abernathy B."/>
            <person name="Du J."/>
            <person name="Tian Z."/>
            <person name="Zhu L."/>
            <person name="Gill N."/>
            <person name="Joshi T."/>
            <person name="Libault M."/>
            <person name="Sethuraman A."/>
            <person name="Zhang X.-C."/>
            <person name="Shinozaki K."/>
            <person name="Nguyen H.T."/>
            <person name="Wing R.A."/>
            <person name="Cregan P."/>
            <person name="Specht J."/>
            <person name="Grimwood J."/>
            <person name="Rokhsar D."/>
            <person name="Stacey G."/>
            <person name="Shoemaker R.C."/>
            <person name="Jackson S.A."/>
        </authorList>
    </citation>
    <scope>NUCLEOTIDE SEQUENCE [LARGE SCALE GENOMIC DNA]</scope>
    <source>
        <strain evidence="19">cv. Williams 82</strain>
        <tissue evidence="18">Callus</tissue>
    </source>
</reference>
<keyword evidence="8 16" id="KW-0175">Coiled coil</keyword>
<evidence type="ECO:0000313" key="19">
    <source>
        <dbReference type="EnsemblPlants" id="KRH56831"/>
    </source>
</evidence>
<dbReference type="GO" id="GO:0005737">
    <property type="term" value="C:cytoplasm"/>
    <property type="evidence" value="ECO:0000318"/>
    <property type="project" value="GO_Central"/>
</dbReference>
<dbReference type="InterPro" id="IPR028299">
    <property type="entry name" value="ClpA/B_CS2"/>
</dbReference>
<dbReference type="PaxDb" id="3847-GLYMA05G00540.1"/>
<dbReference type="SMR" id="A0A0R0K0U9"/>
<evidence type="ECO:0000256" key="13">
    <source>
        <dbReference type="ARBA" id="ARBA00080446"/>
    </source>
</evidence>
<evidence type="ECO:0000256" key="6">
    <source>
        <dbReference type="ARBA" id="ARBA00022840"/>
    </source>
</evidence>
<evidence type="ECO:0000256" key="1">
    <source>
        <dbReference type="ARBA" id="ARBA00004496"/>
    </source>
</evidence>
<accession>A0A0R0K0U9</accession>
<dbReference type="InterPro" id="IPR018368">
    <property type="entry name" value="ClpA/B_CS1"/>
</dbReference>
<dbReference type="FunFam" id="1.10.1780.10:FF:000003">
    <property type="entry name" value="ATP-dependent chaperone ClpB"/>
    <property type="match status" value="1"/>
</dbReference>
<evidence type="ECO:0000256" key="7">
    <source>
        <dbReference type="ARBA" id="ARBA00023016"/>
    </source>
</evidence>
<dbReference type="PANTHER" id="PTHR11638:SF18">
    <property type="entry name" value="HEAT SHOCK PROTEIN 104"/>
    <property type="match status" value="1"/>
</dbReference>
<dbReference type="AlphaFoldDB" id="A0A0R0K0U9"/>
<dbReference type="InterPro" id="IPR050130">
    <property type="entry name" value="ClpA_ClpB"/>
</dbReference>
<keyword evidence="7" id="KW-0346">Stress response</keyword>
<dbReference type="EMBL" id="CM000838">
    <property type="protein sequence ID" value="KRH56831.1"/>
    <property type="molecule type" value="Genomic_DNA"/>
</dbReference>
<dbReference type="PANTHER" id="PTHR11638">
    <property type="entry name" value="ATP-DEPENDENT CLP PROTEASE"/>
    <property type="match status" value="1"/>
</dbReference>
<keyword evidence="20" id="KW-1185">Reference proteome</keyword>
<dbReference type="FunFam" id="3.40.50.300:FF:000120">
    <property type="entry name" value="ATP-dependent chaperone ClpB"/>
    <property type="match status" value="1"/>
</dbReference>
<comment type="subcellular location">
    <subcellularLocation>
        <location evidence="1">Cytoplasm</location>
    </subcellularLocation>
</comment>
<dbReference type="EnsemblPlants" id="KRH56831">
    <property type="protein sequence ID" value="KRH56831"/>
    <property type="gene ID" value="GLYMA_05G022200"/>
</dbReference>
<dbReference type="InterPro" id="IPR003959">
    <property type="entry name" value="ATPase_AAA_core"/>
</dbReference>
<evidence type="ECO:0000259" key="17">
    <source>
        <dbReference type="PROSITE" id="PS51903"/>
    </source>
</evidence>
<dbReference type="ExpressionAtlas" id="A0A0R0K0U9">
    <property type="expression patterns" value="baseline and differential"/>
</dbReference>
<dbReference type="Pfam" id="PF17871">
    <property type="entry name" value="AAA_lid_9"/>
    <property type="match status" value="1"/>
</dbReference>
<dbReference type="PROSITE" id="PS51903">
    <property type="entry name" value="CLP_R"/>
    <property type="match status" value="1"/>
</dbReference>
<dbReference type="InterPro" id="IPR036628">
    <property type="entry name" value="Clp_N_dom_sf"/>
</dbReference>
<evidence type="ECO:0000256" key="15">
    <source>
        <dbReference type="RuleBase" id="RU004432"/>
    </source>
</evidence>
<evidence type="ECO:0000256" key="4">
    <source>
        <dbReference type="ARBA" id="ARBA00022737"/>
    </source>
</evidence>
<reference evidence="18" key="3">
    <citation type="submission" date="2018-07" db="EMBL/GenBank/DDBJ databases">
        <title>WGS assembly of Glycine max.</title>
        <authorList>
            <person name="Schmutz J."/>
            <person name="Cannon S."/>
            <person name="Schlueter J."/>
            <person name="Ma J."/>
            <person name="Mitros T."/>
            <person name="Nelson W."/>
            <person name="Hyten D."/>
            <person name="Song Q."/>
            <person name="Thelen J."/>
            <person name="Cheng J."/>
            <person name="Xu D."/>
            <person name="Hellsten U."/>
            <person name="May G."/>
            <person name="Yu Y."/>
            <person name="Sakurai T."/>
            <person name="Umezawa T."/>
            <person name="Bhattacharyya M."/>
            <person name="Sandhu D."/>
            <person name="Valliyodan B."/>
            <person name="Lindquist E."/>
            <person name="Peto M."/>
            <person name="Grant D."/>
            <person name="Shu S."/>
            <person name="Goodstein D."/>
            <person name="Barry K."/>
            <person name="Futrell-Griggs M."/>
            <person name="Abernathy B."/>
            <person name="Du J."/>
            <person name="Tian Z."/>
            <person name="Zhu L."/>
            <person name="Gill N."/>
            <person name="Joshi T."/>
            <person name="Libault M."/>
            <person name="Sethuraman A."/>
            <person name="Zhang X."/>
            <person name="Shinozaki K."/>
            <person name="Nguyen H."/>
            <person name="Wing R."/>
            <person name="Cregan P."/>
            <person name="Specht J."/>
            <person name="Grimwood J."/>
            <person name="Rokhsar D."/>
            <person name="Stacey G."/>
            <person name="Shoemaker R."/>
            <person name="Jackson S."/>
        </authorList>
    </citation>
    <scope>NUCLEOTIDE SEQUENCE</scope>
    <source>
        <tissue evidence="18">Callus</tissue>
    </source>
</reference>
<dbReference type="Gramene" id="KRH56831">
    <property type="protein sequence ID" value="KRH56831"/>
    <property type="gene ID" value="GLYMA_05G022200"/>
</dbReference>
<evidence type="ECO:0000256" key="12">
    <source>
        <dbReference type="ARBA" id="ARBA00078834"/>
    </source>
</evidence>
<evidence type="ECO:0000256" key="9">
    <source>
        <dbReference type="ARBA" id="ARBA00023186"/>
    </source>
</evidence>
<dbReference type="GeneID" id="732632"/>
<feature type="coiled-coil region" evidence="16">
    <location>
        <begin position="407"/>
        <end position="501"/>
    </location>
</feature>
<name>A0A0R0K0U9_SOYBN</name>
<dbReference type="SMART" id="SM01086">
    <property type="entry name" value="ClpB_D2-small"/>
    <property type="match status" value="1"/>
</dbReference>
<dbReference type="InterPro" id="IPR041546">
    <property type="entry name" value="ClpA/ClpB_AAA_lid"/>
</dbReference>
<dbReference type="Proteomes" id="UP000008827">
    <property type="component" value="Chromosome 5"/>
</dbReference>
<keyword evidence="5 15" id="KW-0547">Nucleotide-binding</keyword>
<evidence type="ECO:0000256" key="16">
    <source>
        <dbReference type="SAM" id="Coils"/>
    </source>
</evidence>
<evidence type="ECO:0000256" key="2">
    <source>
        <dbReference type="ARBA" id="ARBA00008675"/>
    </source>
</evidence>
<evidence type="ECO:0000256" key="8">
    <source>
        <dbReference type="ARBA" id="ARBA00023054"/>
    </source>
</evidence>
<dbReference type="CDD" id="cd00009">
    <property type="entry name" value="AAA"/>
    <property type="match status" value="1"/>
</dbReference>
<dbReference type="PROSITE" id="PS00870">
    <property type="entry name" value="CLPAB_1"/>
    <property type="match status" value="1"/>
</dbReference>
<dbReference type="GO" id="GO:0034605">
    <property type="term" value="P:cellular response to heat"/>
    <property type="evidence" value="ECO:0000318"/>
    <property type="project" value="GO_Central"/>
</dbReference>
<evidence type="ECO:0000256" key="3">
    <source>
        <dbReference type="ARBA" id="ARBA00022490"/>
    </source>
</evidence>
<evidence type="ECO:0000256" key="14">
    <source>
        <dbReference type="PROSITE-ProRule" id="PRU01251"/>
    </source>
</evidence>
<dbReference type="eggNOG" id="KOG1051">
    <property type="taxonomic scope" value="Eukaryota"/>
</dbReference>
<dbReference type="FunFam" id="3.40.50.300:FF:000010">
    <property type="entry name" value="Chaperone clpB 1, putative"/>
    <property type="match status" value="1"/>
</dbReference>
<dbReference type="GO" id="GO:0005524">
    <property type="term" value="F:ATP binding"/>
    <property type="evidence" value="ECO:0007669"/>
    <property type="project" value="UniProtKB-KW"/>
</dbReference>